<feature type="compositionally biased region" description="Polar residues" evidence="1">
    <location>
        <begin position="61"/>
        <end position="70"/>
    </location>
</feature>
<evidence type="ECO:0000313" key="3">
    <source>
        <dbReference type="Proteomes" id="UP000051952"/>
    </source>
</evidence>
<evidence type="ECO:0000256" key="1">
    <source>
        <dbReference type="SAM" id="MobiDB-lite"/>
    </source>
</evidence>
<gene>
    <name evidence="2" type="ORF">BSAL_69260</name>
</gene>
<accession>A0A0S4KKG0</accession>
<dbReference type="EMBL" id="CYKH01000486">
    <property type="protein sequence ID" value="CUI14101.1"/>
    <property type="molecule type" value="Genomic_DNA"/>
</dbReference>
<feature type="region of interest" description="Disordered" evidence="1">
    <location>
        <begin position="60"/>
        <end position="79"/>
    </location>
</feature>
<proteinExistence type="predicted"/>
<reference evidence="3" key="1">
    <citation type="submission" date="2015-09" db="EMBL/GenBank/DDBJ databases">
        <authorList>
            <consortium name="Pathogen Informatics"/>
        </authorList>
    </citation>
    <scope>NUCLEOTIDE SEQUENCE [LARGE SCALE GENOMIC DNA]</scope>
    <source>
        <strain evidence="3">Lake Konstanz</strain>
    </source>
</reference>
<evidence type="ECO:0000313" key="2">
    <source>
        <dbReference type="EMBL" id="CUI14101.1"/>
    </source>
</evidence>
<dbReference type="VEuPathDB" id="TriTrypDB:BSAL_69260"/>
<name>A0A0S4KKG0_BODSA</name>
<organism evidence="2 3">
    <name type="scientific">Bodo saltans</name>
    <name type="common">Flagellated protozoan</name>
    <dbReference type="NCBI Taxonomy" id="75058"/>
    <lineage>
        <taxon>Eukaryota</taxon>
        <taxon>Discoba</taxon>
        <taxon>Euglenozoa</taxon>
        <taxon>Kinetoplastea</taxon>
        <taxon>Metakinetoplastina</taxon>
        <taxon>Eubodonida</taxon>
        <taxon>Bodonidae</taxon>
        <taxon>Bodo</taxon>
    </lineage>
</organism>
<protein>
    <submittedName>
        <fullName evidence="2">Uncharacterized protein</fullName>
    </submittedName>
</protein>
<dbReference type="AlphaFoldDB" id="A0A0S4KKG0"/>
<sequence length="696" mass="77157">MNRSRALHANVLRRAPRPACVAQSGPLLTYSGFMATQRRMMPALSLSALASAFEDIGLGQPSHSPMNATTAPREPPHHQNVLDLSSLAPTTQTMSSRHIQAHYEELYRAPLAQLMEELNAATLKGILDRSVVALYAFERRTRPGSSDELAITDFPHLAIHPILKLVSTIGITQIETSLAAELLAQHANGVHQPRWLASLIGSCMGYLVQNAHAFTFCENVQVLHLLCLCEDIFFEEVLSTMVDLIRLQIRPASPAVQIVVSGGETPPPRNTTAELLPSSEGIDLPSCSIETLSRTLTSAILLAETISSQTRQLLPLLVQPEHTNSTPGREKQFREMETVRLLHVLATADHPVVNQSLTTTVLLFIGSIFTEFRSRGQLQPMIAPQSWYFLLRSLGKLPWLPEAAVSAMLPSLHVALSHNSSICKGVLILLGREQVQSANAPLVLKVLEIHTNDLNQSIATRRRATSPHQRKLRCIEFTKLPTFLPLVHHMLKTNLKSLLPGRKKDAAQFGDDAAATIQTAAKAMYTALCDDLLDSTTSVNDLCQAKLVDQVLHHLVCQAPKSLVHHPFVHHLVFAMSQTLPSLRFVSEATQGRLLAVIERLQEEDILNDMCQMSFQLIRNYPMLISSLEATLEFKRKALLNRLREDPHHQSLSSFRGKKAELADLPPYKGNPELIENNCSIAFVALRRLVSRCRTE</sequence>
<keyword evidence="3" id="KW-1185">Reference proteome</keyword>
<dbReference type="Proteomes" id="UP000051952">
    <property type="component" value="Unassembled WGS sequence"/>
</dbReference>